<protein>
    <submittedName>
        <fullName evidence="1">Uncharacterized protein</fullName>
    </submittedName>
</protein>
<dbReference type="EMBL" id="AMZH03030566">
    <property type="protein sequence ID" value="RRT32832.1"/>
    <property type="molecule type" value="Genomic_DNA"/>
</dbReference>
<accession>A0A426X034</accession>
<organism evidence="1 2">
    <name type="scientific">Ensete ventricosum</name>
    <name type="common">Abyssinian banana</name>
    <name type="synonym">Musa ensete</name>
    <dbReference type="NCBI Taxonomy" id="4639"/>
    <lineage>
        <taxon>Eukaryota</taxon>
        <taxon>Viridiplantae</taxon>
        <taxon>Streptophyta</taxon>
        <taxon>Embryophyta</taxon>
        <taxon>Tracheophyta</taxon>
        <taxon>Spermatophyta</taxon>
        <taxon>Magnoliopsida</taxon>
        <taxon>Liliopsida</taxon>
        <taxon>Zingiberales</taxon>
        <taxon>Musaceae</taxon>
        <taxon>Ensete</taxon>
    </lineage>
</organism>
<gene>
    <name evidence="1" type="ORF">B296_00019894</name>
</gene>
<comment type="caution">
    <text evidence="1">The sequence shown here is derived from an EMBL/GenBank/DDBJ whole genome shotgun (WGS) entry which is preliminary data.</text>
</comment>
<dbReference type="Proteomes" id="UP000287651">
    <property type="component" value="Unassembled WGS sequence"/>
</dbReference>
<reference evidence="1 2" key="1">
    <citation type="journal article" date="2014" name="Agronomy (Basel)">
        <title>A Draft Genome Sequence for Ensete ventricosum, the Drought-Tolerant Tree Against Hunger.</title>
        <authorList>
            <person name="Harrison J."/>
            <person name="Moore K.A."/>
            <person name="Paszkiewicz K."/>
            <person name="Jones T."/>
            <person name="Grant M."/>
            <person name="Ambacheew D."/>
            <person name="Muzemil S."/>
            <person name="Studholme D.J."/>
        </authorList>
    </citation>
    <scope>NUCLEOTIDE SEQUENCE [LARGE SCALE GENOMIC DNA]</scope>
</reference>
<sequence>MHLLDCDSSPMQSPLHPSREIIYPCIPDPEGEDEGGQASSLTVSIRWIFVARLLQSKLTTLAQKGGGE</sequence>
<evidence type="ECO:0000313" key="2">
    <source>
        <dbReference type="Proteomes" id="UP000287651"/>
    </source>
</evidence>
<proteinExistence type="predicted"/>
<name>A0A426X034_ENSVE</name>
<dbReference type="AlphaFoldDB" id="A0A426X034"/>
<evidence type="ECO:0000313" key="1">
    <source>
        <dbReference type="EMBL" id="RRT32832.1"/>
    </source>
</evidence>